<accession>A0ABN0PGG3</accession>
<dbReference type="RefSeq" id="WP_023014783.1">
    <property type="nucleotide sequence ID" value="NZ_AXDY01000001.1"/>
</dbReference>
<comment type="similarity">
    <text evidence="1">Belongs to the type-I restriction system S methylase family.</text>
</comment>
<dbReference type="EMBL" id="AXDY01000001">
    <property type="protein sequence ID" value="ERS94588.1"/>
    <property type="molecule type" value="Genomic_DNA"/>
</dbReference>
<comment type="caution">
    <text evidence="6">The sequence shown here is derived from an EMBL/GenBank/DDBJ whole genome shotgun (WGS) entry which is preliminary data.</text>
</comment>
<dbReference type="PANTHER" id="PTHR30408">
    <property type="entry name" value="TYPE-1 RESTRICTION ENZYME ECOKI SPECIFICITY PROTEIN"/>
    <property type="match status" value="1"/>
</dbReference>
<gene>
    <name evidence="6" type="ORF">SSIM_00410</name>
</gene>
<keyword evidence="2" id="KW-0680">Restriction system</keyword>
<feature type="coiled-coil region" evidence="4">
    <location>
        <begin position="177"/>
        <end position="204"/>
    </location>
</feature>
<organism evidence="6 7">
    <name type="scientific">Staphylococcus simulans UMC-CNS-990</name>
    <dbReference type="NCBI Taxonomy" id="1405498"/>
    <lineage>
        <taxon>Bacteria</taxon>
        <taxon>Bacillati</taxon>
        <taxon>Bacillota</taxon>
        <taxon>Bacilli</taxon>
        <taxon>Bacillales</taxon>
        <taxon>Staphylococcaceae</taxon>
        <taxon>Staphylococcus</taxon>
    </lineage>
</organism>
<evidence type="ECO:0000256" key="3">
    <source>
        <dbReference type="ARBA" id="ARBA00023125"/>
    </source>
</evidence>
<evidence type="ECO:0000256" key="1">
    <source>
        <dbReference type="ARBA" id="ARBA00010923"/>
    </source>
</evidence>
<evidence type="ECO:0000313" key="7">
    <source>
        <dbReference type="Proteomes" id="UP000017131"/>
    </source>
</evidence>
<dbReference type="InterPro" id="IPR044946">
    <property type="entry name" value="Restrct_endonuc_typeI_TRD_sf"/>
</dbReference>
<keyword evidence="3" id="KW-0238">DNA-binding</keyword>
<dbReference type="Pfam" id="PF01420">
    <property type="entry name" value="Methylase_S"/>
    <property type="match status" value="2"/>
</dbReference>
<evidence type="ECO:0000256" key="2">
    <source>
        <dbReference type="ARBA" id="ARBA00022747"/>
    </source>
</evidence>
<proteinExistence type="inferred from homology"/>
<keyword evidence="4" id="KW-0175">Coiled coil</keyword>
<reference evidence="6 7" key="1">
    <citation type="journal article" date="2013" name="Genome Announc.">
        <title>Draft Genome Sequence of Staphylococcus simulans UMC-CNS-990, Isolated from a Case of Chronic Bovine Mastitis.</title>
        <authorList>
            <person name="Calcutt M.J."/>
            <person name="Foecking M.F."/>
            <person name="Hsieh H.Y."/>
            <person name="Perry J."/>
            <person name="Stewart G.C."/>
            <person name="Middleton J.R."/>
        </authorList>
    </citation>
    <scope>NUCLEOTIDE SEQUENCE [LARGE SCALE GENOMIC DNA]</scope>
    <source>
        <strain evidence="6 7">UMC-CNS-990</strain>
    </source>
</reference>
<keyword evidence="7" id="KW-1185">Reference proteome</keyword>
<protein>
    <recommendedName>
        <fullName evidence="5">Type I restriction modification DNA specificity domain-containing protein</fullName>
    </recommendedName>
</protein>
<name>A0ABN0PGG3_STASI</name>
<dbReference type="InterPro" id="IPR000055">
    <property type="entry name" value="Restrct_endonuc_typeI_TRD"/>
</dbReference>
<dbReference type="Gene3D" id="3.90.220.20">
    <property type="entry name" value="DNA methylase specificity domains"/>
    <property type="match status" value="2"/>
</dbReference>
<dbReference type="SUPFAM" id="SSF116734">
    <property type="entry name" value="DNA methylase specificity domain"/>
    <property type="match status" value="2"/>
</dbReference>
<evidence type="ECO:0000256" key="4">
    <source>
        <dbReference type="SAM" id="Coils"/>
    </source>
</evidence>
<feature type="domain" description="Type I restriction modification DNA specificity" evidence="5">
    <location>
        <begin position="222"/>
        <end position="386"/>
    </location>
</feature>
<evidence type="ECO:0000259" key="5">
    <source>
        <dbReference type="Pfam" id="PF01420"/>
    </source>
</evidence>
<dbReference type="CDD" id="cd17287">
    <property type="entry name" value="RMtype1_S_EcoN10ORF171P_TRD2-CR2_like"/>
    <property type="match status" value="1"/>
</dbReference>
<feature type="domain" description="Type I restriction modification DNA specificity" evidence="5">
    <location>
        <begin position="22"/>
        <end position="195"/>
    </location>
</feature>
<dbReference type="Proteomes" id="UP000017131">
    <property type="component" value="Unassembled WGS sequence"/>
</dbReference>
<evidence type="ECO:0000313" key="6">
    <source>
        <dbReference type="EMBL" id="ERS94588.1"/>
    </source>
</evidence>
<dbReference type="PANTHER" id="PTHR30408:SF12">
    <property type="entry name" value="TYPE I RESTRICTION ENZYME MJAVIII SPECIFICITY SUBUNIT"/>
    <property type="match status" value="1"/>
</dbReference>
<sequence>MSKKNEHKPNVPELRFPEFSGEWKEKKLGEVCTFTSGGTPLRSKTEYWNGTIPWITTGDINGTKIKSVNNFITKEGLDNSSAKLIEETAILVAMYGQGKTRGMSSILNFSAATNQACAVLKTKENHNFLHQFLLKNYYKLRFLANEGSQKNLSLSLLKEFKIFITNYNEQQKIGNFFNKLDRQIELEEQKLALLEEQKKGYMQKIFSQELRFKDENGNEYPEWEERLLGELLIRGNKDSVIDKKNIRRITVKLHGQGLQEVIQDRETKDTRPFYRRYKGELIIGKQNFFNGSIAIISSEFDGFICSNAIMSYKFRENVNSRLLLNYLLRHDFLKKNEYLADGTGQKELSEKKFENLKVTIPKSIEEQLKISEVLKRFDLKINRNKRKIKLFKERKKGYLEKMFV</sequence>
<dbReference type="InterPro" id="IPR052021">
    <property type="entry name" value="Type-I_RS_S_subunit"/>
</dbReference>
<dbReference type="Gene3D" id="1.10.287.1120">
    <property type="entry name" value="Bipartite methylase S protein"/>
    <property type="match status" value="1"/>
</dbReference>